<evidence type="ECO:0000313" key="2">
    <source>
        <dbReference type="EMBL" id="MCB6962573.1"/>
    </source>
</evidence>
<dbReference type="Proteomes" id="UP001197741">
    <property type="component" value="Unassembled WGS sequence"/>
</dbReference>
<name>A0AAW4UND0_9FIRM</name>
<dbReference type="AlphaFoldDB" id="A0AAW4UND0"/>
<reference evidence="2" key="1">
    <citation type="submission" date="2021-10" db="EMBL/GenBank/DDBJ databases">
        <title>Collection of gut derived symbiotic bacterial strains cultured from healthy donors.</title>
        <authorList>
            <person name="Lin H."/>
            <person name="Littmann E."/>
            <person name="Kohout C."/>
            <person name="Pamer E.G."/>
        </authorList>
    </citation>
    <scope>NUCLEOTIDE SEQUENCE</scope>
    <source>
        <strain evidence="2">DFI.7.28A</strain>
    </source>
</reference>
<dbReference type="InterPro" id="IPR029026">
    <property type="entry name" value="tRNA_m1G_MTases_N"/>
</dbReference>
<dbReference type="RefSeq" id="WP_306783588.1">
    <property type="nucleotide sequence ID" value="NZ_JAJCJQ010000174.1"/>
</dbReference>
<sequence>RRLEAAGFVSCSLGPRILRAETAPLYVLSAISYHFELMR</sequence>
<dbReference type="Pfam" id="PF04452">
    <property type="entry name" value="Methyltrans_RNA"/>
    <property type="match status" value="1"/>
</dbReference>
<accession>A0AAW4UND0</accession>
<protein>
    <submittedName>
        <fullName evidence="2">16S rRNA (Uracil(1498)-N(3))-methyltransferase</fullName>
    </submittedName>
</protein>
<evidence type="ECO:0000313" key="3">
    <source>
        <dbReference type="Proteomes" id="UP001197741"/>
    </source>
</evidence>
<dbReference type="InterPro" id="IPR029028">
    <property type="entry name" value="Alpha/beta_knot_MTases"/>
</dbReference>
<feature type="domain" description="Ribosomal RNA small subunit methyltransferase E methyltransferase" evidence="1">
    <location>
        <begin position="2"/>
        <end position="32"/>
    </location>
</feature>
<dbReference type="EMBL" id="JAJCJQ010000174">
    <property type="protein sequence ID" value="MCB6962573.1"/>
    <property type="molecule type" value="Genomic_DNA"/>
</dbReference>
<organism evidence="2 3">
    <name type="scientific">Agathobacter rectalis</name>
    <dbReference type="NCBI Taxonomy" id="39491"/>
    <lineage>
        <taxon>Bacteria</taxon>
        <taxon>Bacillati</taxon>
        <taxon>Bacillota</taxon>
        <taxon>Clostridia</taxon>
        <taxon>Lachnospirales</taxon>
        <taxon>Lachnospiraceae</taxon>
        <taxon>Agathobacter</taxon>
    </lineage>
</organism>
<dbReference type="InterPro" id="IPR046886">
    <property type="entry name" value="RsmE_MTase_dom"/>
</dbReference>
<feature type="non-terminal residue" evidence="2">
    <location>
        <position position="1"/>
    </location>
</feature>
<dbReference type="Gene3D" id="3.40.1280.10">
    <property type="match status" value="1"/>
</dbReference>
<dbReference type="SUPFAM" id="SSF75217">
    <property type="entry name" value="alpha/beta knot"/>
    <property type="match status" value="1"/>
</dbReference>
<proteinExistence type="predicted"/>
<evidence type="ECO:0000259" key="1">
    <source>
        <dbReference type="Pfam" id="PF04452"/>
    </source>
</evidence>
<comment type="caution">
    <text evidence="2">The sequence shown here is derived from an EMBL/GenBank/DDBJ whole genome shotgun (WGS) entry which is preliminary data.</text>
</comment>
<gene>
    <name evidence="2" type="ORF">LIZ82_17085</name>
</gene>